<reference evidence="3" key="1">
    <citation type="submission" date="2018-05" db="EMBL/GenBank/DDBJ databases">
        <authorList>
            <person name="Lanie J.A."/>
            <person name="Ng W.-L."/>
            <person name="Kazmierczak K.M."/>
            <person name="Andrzejewski T.M."/>
            <person name="Davidsen T.M."/>
            <person name="Wayne K.J."/>
            <person name="Tettelin H."/>
            <person name="Glass J.I."/>
            <person name="Rusch D."/>
            <person name="Podicherti R."/>
            <person name="Tsui H.-C.T."/>
            <person name="Winkler M.E."/>
        </authorList>
    </citation>
    <scope>NUCLEOTIDE SEQUENCE</scope>
</reference>
<gene>
    <name evidence="3" type="ORF">METZ01_LOCUS91248</name>
</gene>
<sequence length="284" mass="33292">MNSIPRVMSLYLVRHFILFLYLLILNGCFSLIAQTKDEMVLIPEGVFTMGYNIKNKNEWGDTDEGPVHKVFLKPYYIDRYEVSASQFSKFLNHHQKKAHLYFQTGLGVTIEKVGGLFFPRPGLSNYPANRVSWYGADAYCRWVNKRLPTEAEWEKASRGTDGRVFPWGDEFPTNNRVTFRRKFNRLGFKALEKIDSMPDGRSPYGIHHMAGNVWEWVNDWYGDIYYEESPYANPKGPDSGTSKVLRGGNWYYKAYYMRTTYRFNDKPDVFKNWQGFRCAKDPNH</sequence>
<name>A0A381VE21_9ZZZZ</name>
<feature type="domain" description="Sulfatase-modifying factor enzyme-like" evidence="2">
    <location>
        <begin position="36"/>
        <end position="280"/>
    </location>
</feature>
<dbReference type="GO" id="GO:0120147">
    <property type="term" value="F:formylglycine-generating oxidase activity"/>
    <property type="evidence" value="ECO:0007669"/>
    <property type="project" value="TreeGrafter"/>
</dbReference>
<dbReference type="PANTHER" id="PTHR23150">
    <property type="entry name" value="SULFATASE MODIFYING FACTOR 1, 2"/>
    <property type="match status" value="1"/>
</dbReference>
<evidence type="ECO:0000259" key="2">
    <source>
        <dbReference type="Pfam" id="PF03781"/>
    </source>
</evidence>
<dbReference type="Pfam" id="PF03781">
    <property type="entry name" value="FGE-sulfatase"/>
    <property type="match status" value="1"/>
</dbReference>
<keyword evidence="1" id="KW-0472">Membrane</keyword>
<dbReference type="InterPro" id="IPR005532">
    <property type="entry name" value="SUMF_dom"/>
</dbReference>
<accession>A0A381VE21</accession>
<dbReference type="InterPro" id="IPR042095">
    <property type="entry name" value="SUMF_sf"/>
</dbReference>
<organism evidence="3">
    <name type="scientific">marine metagenome</name>
    <dbReference type="NCBI Taxonomy" id="408172"/>
    <lineage>
        <taxon>unclassified sequences</taxon>
        <taxon>metagenomes</taxon>
        <taxon>ecological metagenomes</taxon>
    </lineage>
</organism>
<dbReference type="PANTHER" id="PTHR23150:SF19">
    <property type="entry name" value="FORMYLGLYCINE-GENERATING ENZYME"/>
    <property type="match status" value="1"/>
</dbReference>
<dbReference type="InterPro" id="IPR051043">
    <property type="entry name" value="Sulfatase_Mod_Factor_Kinase"/>
</dbReference>
<dbReference type="Gene3D" id="3.90.1580.10">
    <property type="entry name" value="paralog of FGE (formylglycine-generating enzyme)"/>
    <property type="match status" value="1"/>
</dbReference>
<evidence type="ECO:0000256" key="1">
    <source>
        <dbReference type="SAM" id="Phobius"/>
    </source>
</evidence>
<evidence type="ECO:0000313" key="3">
    <source>
        <dbReference type="EMBL" id="SVA38394.1"/>
    </source>
</evidence>
<dbReference type="SUPFAM" id="SSF56436">
    <property type="entry name" value="C-type lectin-like"/>
    <property type="match status" value="1"/>
</dbReference>
<keyword evidence="1" id="KW-0812">Transmembrane</keyword>
<dbReference type="InterPro" id="IPR016187">
    <property type="entry name" value="CTDL_fold"/>
</dbReference>
<protein>
    <recommendedName>
        <fullName evidence="2">Sulfatase-modifying factor enzyme-like domain-containing protein</fullName>
    </recommendedName>
</protein>
<dbReference type="AlphaFoldDB" id="A0A381VE21"/>
<keyword evidence="1" id="KW-1133">Transmembrane helix</keyword>
<proteinExistence type="predicted"/>
<dbReference type="EMBL" id="UINC01008536">
    <property type="protein sequence ID" value="SVA38394.1"/>
    <property type="molecule type" value="Genomic_DNA"/>
</dbReference>
<feature type="transmembrane region" description="Helical" evidence="1">
    <location>
        <begin position="12"/>
        <end position="33"/>
    </location>
</feature>